<dbReference type="PANTHER" id="PTHR35936:SF25">
    <property type="entry name" value="ABC TRANSPORTER SUBSTRATE-BINDING PROTEIN"/>
    <property type="match status" value="1"/>
</dbReference>
<dbReference type="Pfam" id="PF00497">
    <property type="entry name" value="SBP_bac_3"/>
    <property type="match status" value="1"/>
</dbReference>
<evidence type="ECO:0000259" key="4">
    <source>
        <dbReference type="Pfam" id="PF00497"/>
    </source>
</evidence>
<evidence type="ECO:0000256" key="1">
    <source>
        <dbReference type="ARBA" id="ARBA00022729"/>
    </source>
</evidence>
<feature type="domain" description="Solute-binding protein family 3/N-terminal" evidence="4">
    <location>
        <begin position="73"/>
        <end position="302"/>
    </location>
</feature>
<dbReference type="EMBL" id="JAQQXS010000003">
    <property type="protein sequence ID" value="MDC8784502.1"/>
    <property type="molecule type" value="Genomic_DNA"/>
</dbReference>
<dbReference type="PANTHER" id="PTHR35936">
    <property type="entry name" value="MEMBRANE-BOUND LYTIC MUREIN TRANSGLYCOSYLASE F"/>
    <property type="match status" value="1"/>
</dbReference>
<protein>
    <submittedName>
        <fullName evidence="5">Transporter substrate-binding domain-containing protein</fullName>
    </submittedName>
</protein>
<keyword evidence="6" id="KW-1185">Reference proteome</keyword>
<sequence>MRYNAERRGPRNYLGPSVTSTSPAKQKVVYKRRSQRIRSIVASKYAMKSIAWLVLVVAPWLAVASRAAEKVVIYGDEDYAPYSYLEAGHFKGIYVDALRVVAERLKPAYEIELKSINWRRGLLELKTGASFALFPPYINKSRHFIQAYSVPLYTEEVVIFCRQDAIKSAVMKFPDDFAGLTIGVNAGFMLSEGFTEAAKNGKFVMSEVKGNERNLRMLASNHIHCYANDRDSILYSLRKLHADPAFADVKISEVVRLAEQTAHIAYSATSAATFKADFIEKMNAELDNFKRSGEMNKIVNSYRN</sequence>
<organism evidence="5 6">
    <name type="scientific">Roseateles koreensis</name>
    <dbReference type="NCBI Taxonomy" id="2987526"/>
    <lineage>
        <taxon>Bacteria</taxon>
        <taxon>Pseudomonadati</taxon>
        <taxon>Pseudomonadota</taxon>
        <taxon>Betaproteobacteria</taxon>
        <taxon>Burkholderiales</taxon>
        <taxon>Sphaerotilaceae</taxon>
        <taxon>Roseateles</taxon>
    </lineage>
</organism>
<evidence type="ECO:0000256" key="3">
    <source>
        <dbReference type="SAM" id="Phobius"/>
    </source>
</evidence>
<keyword evidence="3" id="KW-0812">Transmembrane</keyword>
<dbReference type="RefSeq" id="WP_273595615.1">
    <property type="nucleotide sequence ID" value="NZ_JAQQXS010000003.1"/>
</dbReference>
<feature type="region of interest" description="Disordered" evidence="2">
    <location>
        <begin position="1"/>
        <end position="25"/>
    </location>
</feature>
<evidence type="ECO:0000313" key="5">
    <source>
        <dbReference type="EMBL" id="MDC8784502.1"/>
    </source>
</evidence>
<dbReference type="Gene3D" id="3.40.190.10">
    <property type="entry name" value="Periplasmic binding protein-like II"/>
    <property type="match status" value="2"/>
</dbReference>
<accession>A0ABT5KNK4</accession>
<feature type="transmembrane region" description="Helical" evidence="3">
    <location>
        <begin position="45"/>
        <end position="63"/>
    </location>
</feature>
<keyword evidence="3" id="KW-1133">Transmembrane helix</keyword>
<evidence type="ECO:0000256" key="2">
    <source>
        <dbReference type="SAM" id="MobiDB-lite"/>
    </source>
</evidence>
<proteinExistence type="predicted"/>
<reference evidence="5 6" key="1">
    <citation type="submission" date="2022-10" db="EMBL/GenBank/DDBJ databases">
        <title>paucibacter sp. hw8 Genome sequencing.</title>
        <authorList>
            <person name="Park S."/>
        </authorList>
    </citation>
    <scope>NUCLEOTIDE SEQUENCE [LARGE SCALE GENOMIC DNA]</scope>
    <source>
        <strain evidence="6">hw8</strain>
    </source>
</reference>
<gene>
    <name evidence="5" type="ORF">PRZ01_04785</name>
</gene>
<dbReference type="SUPFAM" id="SSF53850">
    <property type="entry name" value="Periplasmic binding protein-like II"/>
    <property type="match status" value="1"/>
</dbReference>
<keyword evidence="3" id="KW-0472">Membrane</keyword>
<dbReference type="Proteomes" id="UP001219862">
    <property type="component" value="Unassembled WGS sequence"/>
</dbReference>
<comment type="caution">
    <text evidence="5">The sequence shown here is derived from an EMBL/GenBank/DDBJ whole genome shotgun (WGS) entry which is preliminary data.</text>
</comment>
<name>A0ABT5KNK4_9BURK</name>
<keyword evidence="1" id="KW-0732">Signal</keyword>
<evidence type="ECO:0000313" key="6">
    <source>
        <dbReference type="Proteomes" id="UP001219862"/>
    </source>
</evidence>
<dbReference type="InterPro" id="IPR001638">
    <property type="entry name" value="Solute-binding_3/MltF_N"/>
</dbReference>